<organism evidence="1">
    <name type="scientific">Anguilla anguilla</name>
    <name type="common">European freshwater eel</name>
    <name type="synonym">Muraena anguilla</name>
    <dbReference type="NCBI Taxonomy" id="7936"/>
    <lineage>
        <taxon>Eukaryota</taxon>
        <taxon>Metazoa</taxon>
        <taxon>Chordata</taxon>
        <taxon>Craniata</taxon>
        <taxon>Vertebrata</taxon>
        <taxon>Euteleostomi</taxon>
        <taxon>Actinopterygii</taxon>
        <taxon>Neopterygii</taxon>
        <taxon>Teleostei</taxon>
        <taxon>Anguilliformes</taxon>
        <taxon>Anguillidae</taxon>
        <taxon>Anguilla</taxon>
    </lineage>
</organism>
<proteinExistence type="predicted"/>
<protein>
    <submittedName>
        <fullName evidence="1">Uncharacterized protein</fullName>
    </submittedName>
</protein>
<name>A0A0E9U5E9_ANGAN</name>
<reference evidence="1" key="1">
    <citation type="submission" date="2014-11" db="EMBL/GenBank/DDBJ databases">
        <authorList>
            <person name="Amaro Gonzalez C."/>
        </authorList>
    </citation>
    <scope>NUCLEOTIDE SEQUENCE</scope>
</reference>
<dbReference type="EMBL" id="GBXM01047531">
    <property type="protein sequence ID" value="JAH61046.1"/>
    <property type="molecule type" value="Transcribed_RNA"/>
</dbReference>
<accession>A0A0E9U5E9</accession>
<reference evidence="1" key="2">
    <citation type="journal article" date="2015" name="Fish Shellfish Immunol.">
        <title>Early steps in the European eel (Anguilla anguilla)-Vibrio vulnificus interaction in the gills: Role of the RtxA13 toxin.</title>
        <authorList>
            <person name="Callol A."/>
            <person name="Pajuelo D."/>
            <person name="Ebbesson L."/>
            <person name="Teles M."/>
            <person name="MacKenzie S."/>
            <person name="Amaro C."/>
        </authorList>
    </citation>
    <scope>NUCLEOTIDE SEQUENCE</scope>
</reference>
<evidence type="ECO:0000313" key="1">
    <source>
        <dbReference type="EMBL" id="JAH61046.1"/>
    </source>
</evidence>
<sequence length="41" mass="4638">MLSSVTFTHNSLCAHTEMHKLNLNENKNKFKMKSTHLHGGA</sequence>
<dbReference type="AlphaFoldDB" id="A0A0E9U5E9"/>